<reference evidence="5" key="1">
    <citation type="journal article" date="2019" name="Int. J. Syst. Evol. Microbiol.">
        <title>The Global Catalogue of Microorganisms (GCM) 10K type strain sequencing project: providing services to taxonomists for standard genome sequencing and annotation.</title>
        <authorList>
            <consortium name="The Broad Institute Genomics Platform"/>
            <consortium name="The Broad Institute Genome Sequencing Center for Infectious Disease"/>
            <person name="Wu L."/>
            <person name="Ma J."/>
        </authorList>
    </citation>
    <scope>NUCLEOTIDE SEQUENCE [LARGE SCALE GENOMIC DNA]</scope>
    <source>
        <strain evidence="5">CGMCC 1.15474</strain>
    </source>
</reference>
<dbReference type="PANTHER" id="PTHR30383">
    <property type="entry name" value="THIOESTERASE 1/PROTEASE 1/LYSOPHOSPHOLIPASE L1"/>
    <property type="match status" value="1"/>
</dbReference>
<name>A0ABW5BWW2_9BACI</name>
<keyword evidence="4" id="KW-0378">Hydrolase</keyword>
<organism evidence="4 5">
    <name type="scientific">Metabacillus endolithicus</name>
    <dbReference type="NCBI Taxonomy" id="1535204"/>
    <lineage>
        <taxon>Bacteria</taxon>
        <taxon>Bacillati</taxon>
        <taxon>Bacillota</taxon>
        <taxon>Bacilli</taxon>
        <taxon>Bacillales</taxon>
        <taxon>Bacillaceae</taxon>
        <taxon>Metabacillus</taxon>
    </lineage>
</organism>
<dbReference type="EMBL" id="JBHUIK010000002">
    <property type="protein sequence ID" value="MFD2214648.1"/>
    <property type="molecule type" value="Genomic_DNA"/>
</dbReference>
<dbReference type="RefSeq" id="WP_247343267.1">
    <property type="nucleotide sequence ID" value="NZ_CP095550.1"/>
</dbReference>
<dbReference type="CDD" id="cd04506">
    <property type="entry name" value="SGNH_hydrolase_YpmR_like"/>
    <property type="match status" value="1"/>
</dbReference>
<evidence type="ECO:0000256" key="1">
    <source>
        <dbReference type="SAM" id="MobiDB-lite"/>
    </source>
</evidence>
<dbReference type="InterPro" id="IPR013830">
    <property type="entry name" value="SGNH_hydro"/>
</dbReference>
<dbReference type="SUPFAM" id="SSF52266">
    <property type="entry name" value="SGNH hydrolase"/>
    <property type="match status" value="1"/>
</dbReference>
<evidence type="ECO:0000259" key="3">
    <source>
        <dbReference type="Pfam" id="PF13472"/>
    </source>
</evidence>
<sequence>MQRLKVIVTIASLLVVCFSLYFFLSHSNSTKQSNVETSIMNEATESDETTEKSNTEEKSVSEEAAPEKDVKIEDVSIELADGKKEEILEDENNKNTITEGIKEKVKEAVEGVIKLFEKDLQVVAIGDSLTQGVGDETKNGGYVGILNTTFENNNIKVTIENYGKRGNRTDQLLKRLEKKEIEASIQKADIVLVTIGANDIMKIVRSNFTNLQLEHFQKEEQQYIERLTAIFSKINELNPNTKIYYIGFYNPFDRYFPEISELQMIVNDWNEIGKSITEDFENVNYIPIADLFSNSDVELLSEDYFHPNTTGYKLMAKRILESMEEVSVEKEAVAEDEE</sequence>
<dbReference type="Gene3D" id="3.40.50.1110">
    <property type="entry name" value="SGNH hydrolase"/>
    <property type="match status" value="1"/>
</dbReference>
<feature type="domain" description="SGNH hydrolase-type esterase" evidence="3">
    <location>
        <begin position="124"/>
        <end position="314"/>
    </location>
</feature>
<protein>
    <submittedName>
        <fullName evidence="4">SGNH/GDSL hydrolase family protein</fullName>
    </submittedName>
</protein>
<gene>
    <name evidence="4" type="ORF">ACFSKK_13225</name>
</gene>
<feature type="compositionally biased region" description="Basic and acidic residues" evidence="1">
    <location>
        <begin position="49"/>
        <end position="68"/>
    </location>
</feature>
<dbReference type="PANTHER" id="PTHR30383:SF27">
    <property type="entry name" value="SPORE GERMINATION LIPASE LIPC"/>
    <property type="match status" value="1"/>
</dbReference>
<proteinExistence type="predicted"/>
<feature type="region of interest" description="Disordered" evidence="1">
    <location>
        <begin position="41"/>
        <end position="68"/>
    </location>
</feature>
<keyword evidence="5" id="KW-1185">Reference proteome</keyword>
<keyword evidence="2" id="KW-1133">Transmembrane helix</keyword>
<evidence type="ECO:0000313" key="5">
    <source>
        <dbReference type="Proteomes" id="UP001597318"/>
    </source>
</evidence>
<dbReference type="InterPro" id="IPR036514">
    <property type="entry name" value="SGNH_hydro_sf"/>
</dbReference>
<evidence type="ECO:0000313" key="4">
    <source>
        <dbReference type="EMBL" id="MFD2214648.1"/>
    </source>
</evidence>
<feature type="transmembrane region" description="Helical" evidence="2">
    <location>
        <begin position="6"/>
        <end position="24"/>
    </location>
</feature>
<keyword evidence="2" id="KW-0472">Membrane</keyword>
<evidence type="ECO:0000256" key="2">
    <source>
        <dbReference type="SAM" id="Phobius"/>
    </source>
</evidence>
<dbReference type="Proteomes" id="UP001597318">
    <property type="component" value="Unassembled WGS sequence"/>
</dbReference>
<dbReference type="InterPro" id="IPR051532">
    <property type="entry name" value="Ester_Hydrolysis_Enzymes"/>
</dbReference>
<keyword evidence="2" id="KW-0812">Transmembrane</keyword>
<accession>A0ABW5BWW2</accession>
<dbReference type="GO" id="GO:0016787">
    <property type="term" value="F:hydrolase activity"/>
    <property type="evidence" value="ECO:0007669"/>
    <property type="project" value="UniProtKB-KW"/>
</dbReference>
<comment type="caution">
    <text evidence="4">The sequence shown here is derived from an EMBL/GenBank/DDBJ whole genome shotgun (WGS) entry which is preliminary data.</text>
</comment>
<dbReference type="Pfam" id="PF13472">
    <property type="entry name" value="Lipase_GDSL_2"/>
    <property type="match status" value="1"/>
</dbReference>